<dbReference type="EMBL" id="CP011541">
    <property type="protein sequence ID" value="AKK04283.1"/>
    <property type="molecule type" value="Genomic_DNA"/>
</dbReference>
<keyword evidence="8" id="KW-1185">Reference proteome</keyword>
<gene>
    <name evidence="2" type="ORF">CEPID_00170</name>
    <name evidence="3" type="ORF">CEPID_02550</name>
    <name evidence="4" type="ORF">CEPID_04575</name>
    <name evidence="5" type="ORF">CEPID_09330</name>
    <name evidence="6" type="ORF">CEPID_11965</name>
    <name evidence="7" type="ORF">CEPID_12300</name>
</gene>
<dbReference type="KEGG" id="cei:CEPID_00170"/>
<protein>
    <submittedName>
        <fullName evidence="3">Transposase</fullName>
    </submittedName>
</protein>
<dbReference type="InterPro" id="IPR036388">
    <property type="entry name" value="WH-like_DNA-bd_sf"/>
</dbReference>
<dbReference type="Gene3D" id="1.10.10.10">
    <property type="entry name" value="Winged helix-like DNA-binding domain superfamily/Winged helix DNA-binding domain"/>
    <property type="match status" value="1"/>
</dbReference>
<feature type="coiled-coil region" evidence="1">
    <location>
        <begin position="65"/>
        <end position="92"/>
    </location>
</feature>
<dbReference type="KEGG" id="cei:CEPID_02550"/>
<dbReference type="InterPro" id="IPR002514">
    <property type="entry name" value="Transposase_8"/>
</dbReference>
<evidence type="ECO:0000313" key="6">
    <source>
        <dbReference type="EMBL" id="AKK04216.1"/>
    </source>
</evidence>
<dbReference type="Proteomes" id="UP000035368">
    <property type="component" value="Chromosome"/>
</dbReference>
<dbReference type="PATRIC" id="fig|1050174.4.peg.1879"/>
<dbReference type="EMBL" id="CP011541">
    <property type="protein sequence ID" value="AKK02786.1"/>
    <property type="molecule type" value="Genomic_DNA"/>
</dbReference>
<accession>A0A0G3GP96</accession>
<evidence type="ECO:0000313" key="5">
    <source>
        <dbReference type="EMBL" id="AKK03712.1"/>
    </source>
</evidence>
<keyword evidence="1" id="KW-0175">Coiled coil</keyword>
<dbReference type="KEGG" id="cei:CEPID_09330"/>
<evidence type="ECO:0000313" key="7">
    <source>
        <dbReference type="EMBL" id="AKK04283.1"/>
    </source>
</evidence>
<dbReference type="STRING" id="1050174.CEPID_00170"/>
<reference evidence="3 8" key="1">
    <citation type="submission" date="2015-05" db="EMBL/GenBank/DDBJ databases">
        <title>Complete genome sequence of Corynebacterium epidermidicanis DSM 45586, isolated from the skin of a dog suffering from pruritus.</title>
        <authorList>
            <person name="Ruckert C."/>
            <person name="Albersmeier A."/>
            <person name="Winkler A."/>
            <person name="Tauch A."/>
        </authorList>
    </citation>
    <scope>NUCLEOTIDE SEQUENCE [LARGE SCALE GENOMIC DNA]</scope>
    <source>
        <strain evidence="3 8">DSM 45586</strain>
    </source>
</reference>
<dbReference type="EMBL" id="CP011541">
    <property type="protein sequence ID" value="AKK01930.1"/>
    <property type="molecule type" value="Genomic_DNA"/>
</dbReference>
<name>A0A0G3GP96_9CORY</name>
<dbReference type="GO" id="GO:0006313">
    <property type="term" value="P:DNA transposition"/>
    <property type="evidence" value="ECO:0007669"/>
    <property type="project" value="InterPro"/>
</dbReference>
<evidence type="ECO:0000256" key="1">
    <source>
        <dbReference type="SAM" id="Coils"/>
    </source>
</evidence>
<dbReference type="EMBL" id="CP011541">
    <property type="protein sequence ID" value="AKK04216.1"/>
    <property type="molecule type" value="Genomic_DNA"/>
</dbReference>
<organism evidence="3 8">
    <name type="scientific">Corynebacterium epidermidicanis</name>
    <dbReference type="NCBI Taxonomy" id="1050174"/>
    <lineage>
        <taxon>Bacteria</taxon>
        <taxon>Bacillati</taxon>
        <taxon>Actinomycetota</taxon>
        <taxon>Actinomycetes</taxon>
        <taxon>Mycobacteriales</taxon>
        <taxon>Corynebacteriaceae</taxon>
        <taxon>Corynebacterium</taxon>
    </lineage>
</organism>
<dbReference type="EMBL" id="CP011541">
    <property type="protein sequence ID" value="AKK03712.1"/>
    <property type="molecule type" value="Genomic_DNA"/>
</dbReference>
<dbReference type="EMBL" id="CP011541">
    <property type="protein sequence ID" value="AKK02390.1"/>
    <property type="molecule type" value="Genomic_DNA"/>
</dbReference>
<dbReference type="InterPro" id="IPR009057">
    <property type="entry name" value="Homeodomain-like_sf"/>
</dbReference>
<sequence>MAKRYSQEFKDRAVRMLIDRLADDGSCSQWQAVNEIAPKLGIANESLRRWYEQHLVNAGERQGLTREEHEEIKRLKREVAELRRANEILKTASAFFAAELDRPAR</sequence>
<evidence type="ECO:0000313" key="4">
    <source>
        <dbReference type="EMBL" id="AKK02786.1"/>
    </source>
</evidence>
<dbReference type="KEGG" id="cei:CEPID_12300"/>
<dbReference type="AlphaFoldDB" id="A0A0G3GP96"/>
<evidence type="ECO:0000313" key="3">
    <source>
        <dbReference type="EMBL" id="AKK02390.1"/>
    </source>
</evidence>
<evidence type="ECO:0000313" key="2">
    <source>
        <dbReference type="EMBL" id="AKK01930.1"/>
    </source>
</evidence>
<proteinExistence type="predicted"/>
<evidence type="ECO:0000313" key="8">
    <source>
        <dbReference type="Proteomes" id="UP000035368"/>
    </source>
</evidence>
<dbReference type="Pfam" id="PF01527">
    <property type="entry name" value="HTH_Tnp_1"/>
    <property type="match status" value="1"/>
</dbReference>
<dbReference type="SUPFAM" id="SSF46689">
    <property type="entry name" value="Homeodomain-like"/>
    <property type="match status" value="1"/>
</dbReference>
<dbReference type="KEGG" id="cei:CEPID_04575"/>
<dbReference type="KEGG" id="cei:CEPID_11965"/>
<dbReference type="GO" id="GO:0004803">
    <property type="term" value="F:transposase activity"/>
    <property type="evidence" value="ECO:0007669"/>
    <property type="project" value="InterPro"/>
</dbReference>
<dbReference type="GO" id="GO:0003677">
    <property type="term" value="F:DNA binding"/>
    <property type="evidence" value="ECO:0007669"/>
    <property type="project" value="InterPro"/>
</dbReference>